<evidence type="ECO:0000256" key="2">
    <source>
        <dbReference type="ARBA" id="ARBA00022552"/>
    </source>
</evidence>
<keyword evidence="9" id="KW-1185">Reference proteome</keyword>
<feature type="domain" description="Methyltransferase small" evidence="6">
    <location>
        <begin position="324"/>
        <end position="411"/>
    </location>
</feature>
<dbReference type="Pfam" id="PF05175">
    <property type="entry name" value="MTS"/>
    <property type="match status" value="2"/>
</dbReference>
<accession>A0ABY8QVB9</accession>
<keyword evidence="1" id="KW-0963">Cytoplasm</keyword>
<dbReference type="InterPro" id="IPR046977">
    <property type="entry name" value="RsmC/RlmG"/>
</dbReference>
<name>A0ABY8QVB9_9MICO</name>
<dbReference type="InterPro" id="IPR029063">
    <property type="entry name" value="SAM-dependent_MTases_sf"/>
</dbReference>
<evidence type="ECO:0000256" key="1">
    <source>
        <dbReference type="ARBA" id="ARBA00022490"/>
    </source>
</evidence>
<organism evidence="8 9">
    <name type="scientific">Saxibacter everestensis</name>
    <dbReference type="NCBI Taxonomy" id="2909229"/>
    <lineage>
        <taxon>Bacteria</taxon>
        <taxon>Bacillati</taxon>
        <taxon>Actinomycetota</taxon>
        <taxon>Actinomycetes</taxon>
        <taxon>Micrococcales</taxon>
        <taxon>Brevibacteriaceae</taxon>
        <taxon>Saxibacter</taxon>
    </lineage>
</organism>
<keyword evidence="2" id="KW-0698">rRNA processing</keyword>
<dbReference type="Pfam" id="PF26049">
    <property type="entry name" value="RLMG_N"/>
    <property type="match status" value="1"/>
</dbReference>
<feature type="region of interest" description="Disordered" evidence="5">
    <location>
        <begin position="303"/>
        <end position="322"/>
    </location>
</feature>
<keyword evidence="3 8" id="KW-0489">Methyltransferase</keyword>
<dbReference type="PROSITE" id="PS00092">
    <property type="entry name" value="N6_MTASE"/>
    <property type="match status" value="1"/>
</dbReference>
<evidence type="ECO:0000313" key="9">
    <source>
        <dbReference type="Proteomes" id="UP001209083"/>
    </source>
</evidence>
<evidence type="ECO:0000259" key="7">
    <source>
        <dbReference type="Pfam" id="PF26049"/>
    </source>
</evidence>
<dbReference type="PANTHER" id="PTHR47816">
    <property type="entry name" value="RIBOSOMAL RNA SMALL SUBUNIT METHYLTRANSFERASE C"/>
    <property type="match status" value="1"/>
</dbReference>
<dbReference type="RefSeq" id="WP_349639746.1">
    <property type="nucleotide sequence ID" value="NZ_CP090958.1"/>
</dbReference>
<evidence type="ECO:0000313" key="8">
    <source>
        <dbReference type="EMBL" id="WGW12938.1"/>
    </source>
</evidence>
<dbReference type="PANTHER" id="PTHR47816:SF4">
    <property type="entry name" value="RIBOSOMAL RNA SMALL SUBUNIT METHYLTRANSFERASE C"/>
    <property type="match status" value="1"/>
</dbReference>
<reference evidence="8 9" key="1">
    <citation type="submission" date="2023-05" db="EMBL/GenBank/DDBJ databases">
        <title>Lithophilousrod everest ZFBP1038 complete genpme.</title>
        <authorList>
            <person name="Tian M."/>
        </authorList>
    </citation>
    <scope>NUCLEOTIDE SEQUENCE [LARGE SCALE GENOMIC DNA]</scope>
    <source>
        <strain evidence="8 9">ZFBP1038</strain>
    </source>
</reference>
<dbReference type="InterPro" id="IPR002052">
    <property type="entry name" value="DNA_methylase_N6_adenine_CS"/>
</dbReference>
<evidence type="ECO:0000256" key="3">
    <source>
        <dbReference type="ARBA" id="ARBA00022603"/>
    </source>
</evidence>
<evidence type="ECO:0000259" key="6">
    <source>
        <dbReference type="Pfam" id="PF05175"/>
    </source>
</evidence>
<dbReference type="InterPro" id="IPR058679">
    <property type="entry name" value="RlmG_N"/>
</dbReference>
<protein>
    <submittedName>
        <fullName evidence="8">Methyltransferase</fullName>
    </submittedName>
</protein>
<dbReference type="InterPro" id="IPR007848">
    <property type="entry name" value="Small_mtfrase_dom"/>
</dbReference>
<dbReference type="Proteomes" id="UP001209083">
    <property type="component" value="Chromosome"/>
</dbReference>
<evidence type="ECO:0000256" key="4">
    <source>
        <dbReference type="ARBA" id="ARBA00022679"/>
    </source>
</evidence>
<dbReference type="GO" id="GO:0008168">
    <property type="term" value="F:methyltransferase activity"/>
    <property type="evidence" value="ECO:0007669"/>
    <property type="project" value="UniProtKB-KW"/>
</dbReference>
<dbReference type="EMBL" id="CP090958">
    <property type="protein sequence ID" value="WGW12938.1"/>
    <property type="molecule type" value="Genomic_DNA"/>
</dbReference>
<proteinExistence type="predicted"/>
<dbReference type="SUPFAM" id="SSF53335">
    <property type="entry name" value="S-adenosyl-L-methionine-dependent methyltransferases"/>
    <property type="match status" value="1"/>
</dbReference>
<evidence type="ECO:0000256" key="5">
    <source>
        <dbReference type="SAM" id="MobiDB-lite"/>
    </source>
</evidence>
<dbReference type="CDD" id="cd02440">
    <property type="entry name" value="AdoMet_MTases"/>
    <property type="match status" value="1"/>
</dbReference>
<sequence>MQDYLSRLRRYPDRESTALVAVDASDRLILDESRSIVHSVAAGEIVVIEDRFGALTLGIAKLFQEAQGDRPTGIRVYQDSRIGELALEHNAHEYGATDVSASMPGIGPELLKGARLVLLQLPKNLSALEEIVEAVARHAAPDVRIIAGGRIKHLTPAMNGVLGEHFTDVSASLARQKSRVLRASGRRTPANESGFPRTEFHADLALTLAGYGAVFGGTKVDLGTRFLLEVVDGKLGNPETVVDLGCGNGLISVWLASQHPAATVIATDESRAAVNSTLATLLANGFGDRLAAGTVNTFGASGSEGAAGDVPPGSGLDGSPGSGQIRVIRDDAMSSFPADCVDVVLCNPPFHNGTAIDAGIAAKLFRAAARVLIPGGTMWTVFNSHLPYRQELRRLVGPTEQIARNPKFTVTRTVKG</sequence>
<feature type="domain" description="Methyltransferase small" evidence="6">
    <location>
        <begin position="208"/>
        <end position="286"/>
    </location>
</feature>
<gene>
    <name evidence="8" type="ORF">LWF01_03960</name>
</gene>
<keyword evidence="4" id="KW-0808">Transferase</keyword>
<feature type="domain" description="RlmG N-terminal" evidence="7">
    <location>
        <begin position="7"/>
        <end position="184"/>
    </location>
</feature>
<dbReference type="Gene3D" id="3.40.50.150">
    <property type="entry name" value="Vaccinia Virus protein VP39"/>
    <property type="match status" value="2"/>
</dbReference>
<dbReference type="GO" id="GO:0032259">
    <property type="term" value="P:methylation"/>
    <property type="evidence" value="ECO:0007669"/>
    <property type="project" value="UniProtKB-KW"/>
</dbReference>